<keyword evidence="1" id="KW-0175">Coiled coil</keyword>
<dbReference type="AlphaFoldDB" id="A0AAV5WB23"/>
<sequence>MSSHVKVPLKTFSSDGSIDPNRDLPVRFVMIKVEGSNEEEAQKYLEENWQTAPKHFLRAPSDIAKFDEVRAFFESEEVELTDEEIQTGEEEIENAAQSLEGVEEKTLIIDADAGDTVAVEQRKRKHDDLAGEGEIVKKRIEETKNADDVTQPLGISMKEWVLAQGIKMGFDPDTNCKLETEKGGEAEEGGTTMDEKASEVAEMSDEYLDEGAGMRCNTGKVPPTSAVDKPVIKSLLDLPLLQPPIMPLLQPQQLQLQQQSCLSPQPLMQQAAQPHVSARDMLYARISRMSNRD</sequence>
<evidence type="ECO:0000313" key="2">
    <source>
        <dbReference type="EMBL" id="GMT29194.1"/>
    </source>
</evidence>
<accession>A0AAV5WB23</accession>
<feature type="coiled-coil region" evidence="1">
    <location>
        <begin position="78"/>
        <end position="105"/>
    </location>
</feature>
<evidence type="ECO:0000256" key="1">
    <source>
        <dbReference type="SAM" id="Coils"/>
    </source>
</evidence>
<dbReference type="EMBL" id="BTSY01000005">
    <property type="protein sequence ID" value="GMT29194.1"/>
    <property type="molecule type" value="Genomic_DNA"/>
</dbReference>
<evidence type="ECO:0000313" key="3">
    <source>
        <dbReference type="Proteomes" id="UP001432322"/>
    </source>
</evidence>
<name>A0AAV5WB23_9BILA</name>
<keyword evidence="3" id="KW-1185">Reference proteome</keyword>
<gene>
    <name evidence="2" type="ORF">PFISCL1PPCAC_20491</name>
</gene>
<comment type="caution">
    <text evidence="2">The sequence shown here is derived from an EMBL/GenBank/DDBJ whole genome shotgun (WGS) entry which is preliminary data.</text>
</comment>
<reference evidence="2" key="1">
    <citation type="submission" date="2023-10" db="EMBL/GenBank/DDBJ databases">
        <title>Genome assembly of Pristionchus species.</title>
        <authorList>
            <person name="Yoshida K."/>
            <person name="Sommer R.J."/>
        </authorList>
    </citation>
    <scope>NUCLEOTIDE SEQUENCE</scope>
    <source>
        <strain evidence="2">RS5133</strain>
    </source>
</reference>
<dbReference type="Proteomes" id="UP001432322">
    <property type="component" value="Unassembled WGS sequence"/>
</dbReference>
<protein>
    <submittedName>
        <fullName evidence="2">Uncharacterized protein</fullName>
    </submittedName>
</protein>
<proteinExistence type="predicted"/>
<organism evidence="2 3">
    <name type="scientific">Pristionchus fissidentatus</name>
    <dbReference type="NCBI Taxonomy" id="1538716"/>
    <lineage>
        <taxon>Eukaryota</taxon>
        <taxon>Metazoa</taxon>
        <taxon>Ecdysozoa</taxon>
        <taxon>Nematoda</taxon>
        <taxon>Chromadorea</taxon>
        <taxon>Rhabditida</taxon>
        <taxon>Rhabditina</taxon>
        <taxon>Diplogasteromorpha</taxon>
        <taxon>Diplogasteroidea</taxon>
        <taxon>Neodiplogasteridae</taxon>
        <taxon>Pristionchus</taxon>
    </lineage>
</organism>